<evidence type="ECO:0000313" key="11">
    <source>
        <dbReference type="EMBL" id="KAF4311322.1"/>
    </source>
</evidence>
<dbReference type="PANTHER" id="PTHR13367:SF32">
    <property type="entry name" value="DUF6606 DOMAIN-CONTAINING PROTEIN"/>
    <property type="match status" value="1"/>
</dbReference>
<keyword evidence="5" id="KW-0378">Hydrolase</keyword>
<sequence>MAVPDPKIRSLETLLNHIVLPERLPSGQEGDTSGLETELADALIHATEALANAVPDPQLPTWDDVRGAILVAKELNNNSSADGLEKLSMLQHFRRLAAGELLILHVKEQNAGLLNLADFLEQCSSESFEEFAAHARKAGADVVETRDTVDPALVSQLLMTILEAYGCRVSPPLLYKRVRDDVVWEAGAETPWRRSAYWLVLRVGLARYLATTYGPEAGRARYKLLVCVVLAQLLRRSIGVVSVELLCNLRAKLARRLSKLETDRIKCPPSAVDIYNTVFPALGPFFHDTLKNATDHINATWSAFKRTIQRPAHTLPRRADRSSLRLRLPNSGKVLESILASPFPLDASHHQQVSFDINGGDQAPRSFFARHSRLSAIEQEVADGIFEGRLNGLSDEKACLEISAAIERYLEDVGSAYDGLPEMQSAKVLTVMDMWMMMDERATTEIGLLLDYSPTILAAALDVLQLPGRPQMCRLQRIQGYLQTRAERAGAGAPTIFDNPSKRCFAVRYYDECGDSSKMAKLNQRIEKQAEGMRNKKTKEWEKRSKDYEDLSLQISQTQCLCGKARRRERNNDPGCKKCEMKQRRGKMGIVIHEHLLPEDQAQKKAVIFELQCPPVFAAYRTAVWSILSRLGYQHLAASTEATYGLRDYNKLAPFLTPPVGNISLSSKTKSHLKTHYKWARLPVELDKVLRPHGMTFSYQDTVTRIWCAQKPEPSFAHLCQWMIPSGSPLAQLQSLPNFAVDAGGPSSNEILASQPQCPNGLSVQEFTVVQSLFAGRHCRWPSILIELGSSHLNFSSEAITLIIAQLAVHAGPAEPGDPLRTIHRVFHDNEFCAQLASQIAQWLELIATNWREAHMMNMLITLLLRLASLATGAAKTRAMDLVEMAQGMTHEWMGRLRSEIHKAADSDASQKLSRHMLWAALLCRKTCAAYTDEATPSWKLQPRALQRFIEASIAMQENLDSDPAALPGSLKLTLIQDVRMRRWMSGFMRSSIEHNPRSLTAAVDSVWPNGAHGEPRQYSYPKFINKPPRQWIELQVDWQEGAWRQTIHFDVLDGRLLVDGKPLSRLPSEHQDSWMLNELFGRQNLLTYPSYMPGMLYMLNFAPGSHEIHLGTRENRLIIRACYRGALLELVPRNTFGSPENPDLPASLVENCVHWLNLTTGVVEARQKPSIWIQKKSNWTIDIRRRLARRHRVFLVDPYSPLFDRVASMFCGFEDRARLTVYQPQSANGGLSIELRRLDLNFFVNEAGRLYYRELRGEVDPDQDAGTWYGLDSKIVLRDDQNPHQRSILVPLDPLSWIRRGIHVALHAENSGNYGIFAINTVLGRLDCPAEARLLFFKALLHAYTSFIVPDPLTLRTGTEEALHCLRAGQNQPWTPLNPAFAQYLGLLAKLTPRRVYYPPDGKAMQQIFWDARLPAATQNDAFGPLVAAIYEKSLRLSAFSSVESMELLLEDTGSPHLRRRSSARRSAFWRVDSHESDALGCRDMLYHSRDHQAMDSRHADVFESVTLVHTWRAEFPVRPDLAGLLQRWPIIQMCGSHPDRLLLSNLFSADFAVEWGALVSLCRRARAADSHLLCFVLSAVSFRQTLDMSLVRTLIAFAVSDDLKALEPPAWPSYSRFKPNQAPSVKYLLQLLDPFRNTYEAGSTILEMMHREQVDVYCRQLAEFLLSQWPCPNPTLDGFSGDNPLLLDISGAMDAVETDWMRLMQNQELSGWVTRVQGTLDRLCSTTNIQLPEAFVGDADFVLHKRRERDYGWGLERSLQALETVQGSTNVQDGAAKPFNRVLTPSGVAHKAVLARFEQICQALECDDPRVAWLKHGGLWPCISPVTLLERLRTVAKTRFGVGMRDALVEYGMSITTLQQLLRIDDARMRKNAKVADEEAGNPGHENWDPAEYPDWLLLEIDGNLLIRRKQVDVALSTISPPSGGNAVLQMNMGQGKTSCIVPMVAAALADSKRLLRVIVPKALLVQTAQVLQARLGNLLGREVRSVPFSRRMPTTVESVEAFLGIHRDIMSSSGVIVTLPEHVLSFKLSGTQQLLDGKISEARHMIGAQKWMNRVCRDVLDECDFTLATQTQLIYPSGPQTTLDGHPSRWQTAETLLKLVQSYLWGLQEDFPRSIEVVSRHDGGFPWLFFLRADAEEALIARLADHITRGKTSILSLKDCSSADREVVRRFISETHVQETDEQCIETIFAGRELIRKNTYLLRGLLAHGILLLTLKKRWNVQYGLDPTREPISVPYHAKGVPFDQAEWGHPDVAILFTCLSFYFAGLRLTQFQQCVQLILQSDDPTTEYDRWTGSSPTLPGQLREWTLINVDDEVQIRELWNHLRHNVIVIDYFMNHFVFPIYAKQFYTQICASGWDIPLCRPETPESAVQPEETHVPMTTGFSGTNDNRTLLPLTIKQRDLPGLMHTNADVLTYLLQPRNRGYVLAADHGRRVSEEALLYKIREHGIRILIDAGAQILEMDNLALVKTWMRVDSTAKAALYFNTENRPFILYRSGTQVPLLASSLANDLSECLVYLDEAHTRGTDLKLPPNAKGALTLGLGQTKDQTVQAAMRLRQLGTTQSVVFFATPEVHQSIIDHNKKVDESHIESHDVVNWLLEQTCRGIEQLQPLYHSQGLGFCCRSEAAAKFPNYLGDSQDREAYLKEIRCVENQTLEGMYQPRRELGIAEILEQPSLATAGFLTELAGYNHTLEMVAECTTSHLALQEVEHEMEVAHEVEAVRKVQRPIHYSALPYGGLHQDIQRFARTGEAKATSAGYEPVLAAIKRTQIGQKYDIDTVSFSHKLFVSREFSRTVKLKRPDDTFLRPVNWVLWSTQTQAAVIVTLEEAEDLIPMQRDSRRPMTHLATYAAPITRRMLHFNQLGYYAIPSTSSDSQAPQWLADEIGLFAGRLYFEFEEHESIIKLLGIRRTDDPLTGGASPTKTSSTYVTGQESRHQNFQLSTSTANTLMFIQEWLGVRRKGQEFTNTPMGYMCEEKPLTTQYPFFAKLSGEHMPEDLIELPENTIQFEAGKPQVSNANDSDGSETSSIGCDTDLE</sequence>
<dbReference type="OrthoDB" id="3182339at2759"/>
<evidence type="ECO:0000256" key="3">
    <source>
        <dbReference type="ARBA" id="ARBA00022670"/>
    </source>
</evidence>
<accession>A0A8H4NDM0</accession>
<name>A0A8H4NDM0_9PEZI</name>
<keyword evidence="12" id="KW-1185">Reference proteome</keyword>
<dbReference type="InterPro" id="IPR022105">
    <property type="entry name" value="DUF3645"/>
</dbReference>
<dbReference type="Proteomes" id="UP000572817">
    <property type="component" value="Unassembled WGS sequence"/>
</dbReference>
<dbReference type="EC" id="3.4.19.12" evidence="2"/>
<dbReference type="EMBL" id="WWBZ02000010">
    <property type="protein sequence ID" value="KAF4311322.1"/>
    <property type="molecule type" value="Genomic_DNA"/>
</dbReference>
<gene>
    <name evidence="11" type="ORF">GTA08_BOTSDO13117</name>
</gene>
<feature type="domain" description="DUF3638" evidence="8">
    <location>
        <begin position="1887"/>
        <end position="2109"/>
    </location>
</feature>
<reference evidence="11" key="1">
    <citation type="submission" date="2020-04" db="EMBL/GenBank/DDBJ databases">
        <title>Genome Assembly and Annotation of Botryosphaeria dothidea sdau 11-99, a Latent Pathogen of Apple Fruit Ring Rot in China.</title>
        <authorList>
            <person name="Yu C."/>
            <person name="Diao Y."/>
            <person name="Lu Q."/>
            <person name="Zhao J."/>
            <person name="Cui S."/>
            <person name="Peng C."/>
            <person name="He B."/>
            <person name="Liu H."/>
        </authorList>
    </citation>
    <scope>NUCLEOTIDE SEQUENCE [LARGE SCALE GENOMIC DNA]</scope>
    <source>
        <strain evidence="11">Sdau11-99</strain>
    </source>
</reference>
<dbReference type="InterPro" id="IPR046541">
    <property type="entry name" value="DUF6606"/>
</dbReference>
<dbReference type="InterPro" id="IPR022099">
    <property type="entry name" value="DUF3638"/>
</dbReference>
<feature type="domain" description="DUF6606" evidence="10">
    <location>
        <begin position="14"/>
        <end position="114"/>
    </location>
</feature>
<dbReference type="GO" id="GO:0006508">
    <property type="term" value="P:proteolysis"/>
    <property type="evidence" value="ECO:0007669"/>
    <property type="project" value="UniProtKB-KW"/>
</dbReference>
<evidence type="ECO:0000256" key="6">
    <source>
        <dbReference type="ARBA" id="ARBA00022807"/>
    </source>
</evidence>
<evidence type="ECO:0000259" key="10">
    <source>
        <dbReference type="Pfam" id="PF20255"/>
    </source>
</evidence>
<evidence type="ECO:0000259" key="9">
    <source>
        <dbReference type="Pfam" id="PF12359"/>
    </source>
</evidence>
<evidence type="ECO:0000259" key="8">
    <source>
        <dbReference type="Pfam" id="PF12340"/>
    </source>
</evidence>
<feature type="compositionally biased region" description="Polar residues" evidence="7">
    <location>
        <begin position="3015"/>
        <end position="3031"/>
    </location>
</feature>
<feature type="domain" description="DUF6606" evidence="10">
    <location>
        <begin position="115"/>
        <end position="235"/>
    </location>
</feature>
<dbReference type="Pfam" id="PF12340">
    <property type="entry name" value="DUF3638"/>
    <property type="match status" value="1"/>
</dbReference>
<feature type="domain" description="DUF3645" evidence="9">
    <location>
        <begin position="2229"/>
        <end position="2261"/>
    </location>
</feature>
<dbReference type="Pfam" id="PF12359">
    <property type="entry name" value="DUF3645"/>
    <property type="match status" value="1"/>
</dbReference>
<evidence type="ECO:0000256" key="2">
    <source>
        <dbReference type="ARBA" id="ARBA00012759"/>
    </source>
</evidence>
<keyword evidence="3" id="KW-0645">Protease</keyword>
<dbReference type="GO" id="GO:0004843">
    <property type="term" value="F:cysteine-type deubiquitinase activity"/>
    <property type="evidence" value="ECO:0007669"/>
    <property type="project" value="UniProtKB-EC"/>
</dbReference>
<organism evidence="11 12">
    <name type="scientific">Botryosphaeria dothidea</name>
    <dbReference type="NCBI Taxonomy" id="55169"/>
    <lineage>
        <taxon>Eukaryota</taxon>
        <taxon>Fungi</taxon>
        <taxon>Dikarya</taxon>
        <taxon>Ascomycota</taxon>
        <taxon>Pezizomycotina</taxon>
        <taxon>Dothideomycetes</taxon>
        <taxon>Dothideomycetes incertae sedis</taxon>
        <taxon>Botryosphaeriales</taxon>
        <taxon>Botryosphaeriaceae</taxon>
        <taxon>Botryosphaeria</taxon>
    </lineage>
</organism>
<dbReference type="PANTHER" id="PTHR13367">
    <property type="entry name" value="UBIQUITIN THIOESTERASE"/>
    <property type="match status" value="1"/>
</dbReference>
<dbReference type="Pfam" id="PF20255">
    <property type="entry name" value="DUF6606"/>
    <property type="match status" value="2"/>
</dbReference>
<keyword evidence="4" id="KW-0833">Ubl conjugation pathway</keyword>
<dbReference type="InterPro" id="IPR051346">
    <property type="entry name" value="OTU_Deubiquitinase"/>
</dbReference>
<evidence type="ECO:0000256" key="1">
    <source>
        <dbReference type="ARBA" id="ARBA00000707"/>
    </source>
</evidence>
<keyword evidence="6" id="KW-0788">Thiol protease</keyword>
<evidence type="ECO:0000256" key="7">
    <source>
        <dbReference type="SAM" id="MobiDB-lite"/>
    </source>
</evidence>
<comment type="caution">
    <text evidence="11">The sequence shown here is derived from an EMBL/GenBank/DDBJ whole genome shotgun (WGS) entry which is preliminary data.</text>
</comment>
<evidence type="ECO:0000313" key="12">
    <source>
        <dbReference type="Proteomes" id="UP000572817"/>
    </source>
</evidence>
<feature type="region of interest" description="Disordered" evidence="7">
    <location>
        <begin position="3012"/>
        <end position="3037"/>
    </location>
</feature>
<proteinExistence type="predicted"/>
<protein>
    <recommendedName>
        <fullName evidence="2">ubiquitinyl hydrolase 1</fullName>
        <ecNumber evidence="2">3.4.19.12</ecNumber>
    </recommendedName>
</protein>
<dbReference type="InterPro" id="IPR027417">
    <property type="entry name" value="P-loop_NTPase"/>
</dbReference>
<dbReference type="Gene3D" id="3.40.50.300">
    <property type="entry name" value="P-loop containing nucleotide triphosphate hydrolases"/>
    <property type="match status" value="1"/>
</dbReference>
<evidence type="ECO:0000256" key="5">
    <source>
        <dbReference type="ARBA" id="ARBA00022801"/>
    </source>
</evidence>
<evidence type="ECO:0000256" key="4">
    <source>
        <dbReference type="ARBA" id="ARBA00022786"/>
    </source>
</evidence>
<dbReference type="SUPFAM" id="SSF52540">
    <property type="entry name" value="P-loop containing nucleoside triphosphate hydrolases"/>
    <property type="match status" value="1"/>
</dbReference>
<comment type="catalytic activity">
    <reaction evidence="1">
        <text>Thiol-dependent hydrolysis of ester, thioester, amide, peptide and isopeptide bonds formed by the C-terminal Gly of ubiquitin (a 76-residue protein attached to proteins as an intracellular targeting signal).</text>
        <dbReference type="EC" id="3.4.19.12"/>
    </reaction>
</comment>